<name>A0A426YT33_ENSVE</name>
<evidence type="ECO:0000313" key="2">
    <source>
        <dbReference type="Proteomes" id="UP000287651"/>
    </source>
</evidence>
<dbReference type="Proteomes" id="UP000287651">
    <property type="component" value="Unassembled WGS sequence"/>
</dbReference>
<proteinExistence type="predicted"/>
<reference evidence="1 2" key="1">
    <citation type="journal article" date="2014" name="Agronomy (Basel)">
        <title>A Draft Genome Sequence for Ensete ventricosum, the Drought-Tolerant Tree Against Hunger.</title>
        <authorList>
            <person name="Harrison J."/>
            <person name="Moore K.A."/>
            <person name="Paszkiewicz K."/>
            <person name="Jones T."/>
            <person name="Grant M."/>
            <person name="Ambacheew D."/>
            <person name="Muzemil S."/>
            <person name="Studholme D.J."/>
        </authorList>
    </citation>
    <scope>NUCLEOTIDE SEQUENCE [LARGE SCALE GENOMIC DNA]</scope>
</reference>
<sequence length="158" mass="17319">MYWFAYYSISGTIVSGHSTNDQKNLEGRNSIKNACIAVEGCVSSTPRIPAKKRPMDWARGSSLPWLNSRSEATTGLGQALAKKFNSNSFVSWSNDEIEDGLSQLYHIRAGPLDVVGKAWYISVLEVSSVLYLESKQGAAFGALPELLLGFDELLLDLL</sequence>
<dbReference type="AlphaFoldDB" id="A0A426YT33"/>
<organism evidence="1 2">
    <name type="scientific">Ensete ventricosum</name>
    <name type="common">Abyssinian banana</name>
    <name type="synonym">Musa ensete</name>
    <dbReference type="NCBI Taxonomy" id="4639"/>
    <lineage>
        <taxon>Eukaryota</taxon>
        <taxon>Viridiplantae</taxon>
        <taxon>Streptophyta</taxon>
        <taxon>Embryophyta</taxon>
        <taxon>Tracheophyta</taxon>
        <taxon>Spermatophyta</taxon>
        <taxon>Magnoliopsida</taxon>
        <taxon>Liliopsida</taxon>
        <taxon>Zingiberales</taxon>
        <taxon>Musaceae</taxon>
        <taxon>Ensete</taxon>
    </lineage>
</organism>
<gene>
    <name evidence="1" type="ORF">B296_00023037</name>
</gene>
<protein>
    <submittedName>
        <fullName evidence="1">Uncharacterized protein</fullName>
    </submittedName>
</protein>
<dbReference type="EMBL" id="AMZH03010366">
    <property type="protein sequence ID" value="RRT54882.1"/>
    <property type="molecule type" value="Genomic_DNA"/>
</dbReference>
<comment type="caution">
    <text evidence="1">The sequence shown here is derived from an EMBL/GenBank/DDBJ whole genome shotgun (WGS) entry which is preliminary data.</text>
</comment>
<evidence type="ECO:0000313" key="1">
    <source>
        <dbReference type="EMBL" id="RRT54882.1"/>
    </source>
</evidence>
<accession>A0A426YT33</accession>